<evidence type="ECO:0000256" key="12">
    <source>
        <dbReference type="RuleBase" id="RU003514"/>
    </source>
</evidence>
<keyword evidence="11" id="KW-0804">Transcription</keyword>
<evidence type="ECO:0000256" key="4">
    <source>
        <dbReference type="ARBA" id="ARBA00022478"/>
    </source>
</evidence>
<name>A0A0L0GBY0_9EUKA</name>
<dbReference type="STRING" id="667725.A0A0L0GBY0"/>
<evidence type="ECO:0000256" key="7">
    <source>
        <dbReference type="ARBA" id="ARBA00022695"/>
    </source>
</evidence>
<dbReference type="FunFam" id="3.90.920.10:FF:000001">
    <property type="entry name" value="DNA primase"/>
    <property type="match status" value="1"/>
</dbReference>
<dbReference type="EMBL" id="KQ241653">
    <property type="protein sequence ID" value="KNC86401.1"/>
    <property type="molecule type" value="Genomic_DNA"/>
</dbReference>
<feature type="compositionally biased region" description="Acidic residues" evidence="13">
    <location>
        <begin position="145"/>
        <end position="154"/>
    </location>
</feature>
<evidence type="ECO:0000256" key="6">
    <source>
        <dbReference type="ARBA" id="ARBA00022679"/>
    </source>
</evidence>
<feature type="compositionally biased region" description="Basic and acidic residues" evidence="13">
    <location>
        <begin position="224"/>
        <end position="238"/>
    </location>
</feature>
<sequence length="723" mass="80158">MADKENMASVGNSGVPLETPSQECTINTGPMEVDSEVPENQPVSDATDNSDVKEGSASLAAADNNTKQENHRDTTEVPSIKKESAADATIVDDSSSEKNSASDVVGANKDGGDNQKSDTQTRSAEGKEPVSTVECKTEEQRDETSMDVDSDEVDDSTKPNASQPSNTNGEIKNEPLPPPTPTNTSTGTAKSTPAPTPTPAKQSNAFSANTPRTSTGNVSASRTIKSEIGSHKKVEATRKASAATPTPMKRKQEGGELAEFEALLKQYYSRFFPYKDYYKWLAYGDLSTGRYLGQREFSFTLKDDIYIRYQSFDSMKDLMLAVQSRNPYKIDIGAVYNAKPKDHKTVKSGHFKPSEKELVFDIDMTDYDDIRTCCSGAAICPLCWPFMSAAIAVMDVALEEDFGFKHKLWIYSGRRGVHCWVCDKEARNMDNEERGAVTEYLTVIKGGDKQAQKVKITNPPHPSLSRALNVLSRYFKKVALKNQKLLQYIDTAKAILALVADESIRSELLAAWKEEGMFGCGLDQPDENPPTDTSDSTYPAYSGTVSLERWKQLEARIEFAIAKNPRNYQLKTSRDEIILQHIYPRLDVNVSKGINHLLKSPFCVHPKTGRVCVPIDVNNLDTFNPFKVPTISDLIRDLDEWHANNVGAEDPMDEDVDDFIKQEAGAASFSSSNNKEGRVPTDFQKTSLMRYMVPFQRFLKGMSKELSKEREARQVAEAQSGQY</sequence>
<dbReference type="PANTHER" id="PTHR10536">
    <property type="entry name" value="DNA PRIMASE SMALL SUBUNIT"/>
    <property type="match status" value="1"/>
</dbReference>
<dbReference type="GO" id="GO:0003899">
    <property type="term" value="F:DNA-directed RNA polymerase activity"/>
    <property type="evidence" value="ECO:0007669"/>
    <property type="project" value="InterPro"/>
</dbReference>
<evidence type="ECO:0000313" key="14">
    <source>
        <dbReference type="EMBL" id="KNC86401.1"/>
    </source>
</evidence>
<feature type="compositionally biased region" description="Low complexity" evidence="13">
    <location>
        <begin position="182"/>
        <end position="193"/>
    </location>
</feature>
<organism evidence="14 15">
    <name type="scientific">Sphaeroforma arctica JP610</name>
    <dbReference type="NCBI Taxonomy" id="667725"/>
    <lineage>
        <taxon>Eukaryota</taxon>
        <taxon>Ichthyosporea</taxon>
        <taxon>Ichthyophonida</taxon>
        <taxon>Sphaeroforma</taxon>
    </lineage>
</organism>
<dbReference type="AlphaFoldDB" id="A0A0L0GBY0"/>
<comment type="similarity">
    <text evidence="3 12">Belongs to the eukaryotic-type primase small subunit family.</text>
</comment>
<reference evidence="14 15" key="1">
    <citation type="submission" date="2011-02" db="EMBL/GenBank/DDBJ databases">
        <title>The Genome Sequence of Sphaeroforma arctica JP610.</title>
        <authorList>
            <consortium name="The Broad Institute Genome Sequencing Platform"/>
            <person name="Russ C."/>
            <person name="Cuomo C."/>
            <person name="Young S.K."/>
            <person name="Zeng Q."/>
            <person name="Gargeya S."/>
            <person name="Alvarado L."/>
            <person name="Berlin A."/>
            <person name="Chapman S.B."/>
            <person name="Chen Z."/>
            <person name="Freedman E."/>
            <person name="Gellesch M."/>
            <person name="Goldberg J."/>
            <person name="Griggs A."/>
            <person name="Gujja S."/>
            <person name="Heilman E."/>
            <person name="Heiman D."/>
            <person name="Howarth C."/>
            <person name="Mehta T."/>
            <person name="Neiman D."/>
            <person name="Pearson M."/>
            <person name="Roberts A."/>
            <person name="Saif S."/>
            <person name="Shea T."/>
            <person name="Shenoy N."/>
            <person name="Sisk P."/>
            <person name="Stolte C."/>
            <person name="Sykes S."/>
            <person name="White J."/>
            <person name="Yandava C."/>
            <person name="Burger G."/>
            <person name="Gray M.W."/>
            <person name="Holland P.W.H."/>
            <person name="King N."/>
            <person name="Lang F.B.F."/>
            <person name="Roger A.J."/>
            <person name="Ruiz-Trillo I."/>
            <person name="Haas B."/>
            <person name="Nusbaum C."/>
            <person name="Birren B."/>
        </authorList>
    </citation>
    <scope>NUCLEOTIDE SEQUENCE [LARGE SCALE GENOMIC DNA]</scope>
    <source>
        <strain evidence="14 15">JP610</strain>
    </source>
</reference>
<keyword evidence="5 12" id="KW-0639">Primosome</keyword>
<dbReference type="InterPro" id="IPR014052">
    <property type="entry name" value="DNA_primase_ssu_euk/arc"/>
</dbReference>
<comment type="cofactor">
    <cofactor evidence="1">
        <name>Mn(2+)</name>
        <dbReference type="ChEBI" id="CHEBI:29035"/>
    </cofactor>
</comment>
<evidence type="ECO:0000313" key="15">
    <source>
        <dbReference type="Proteomes" id="UP000054560"/>
    </source>
</evidence>
<dbReference type="NCBIfam" id="TIGR00335">
    <property type="entry name" value="primase_sml"/>
    <property type="match status" value="1"/>
</dbReference>
<feature type="compositionally biased region" description="Basic and acidic residues" evidence="13">
    <location>
        <begin position="135"/>
        <end position="144"/>
    </location>
</feature>
<proteinExistence type="inferred from homology"/>
<evidence type="ECO:0000256" key="13">
    <source>
        <dbReference type="SAM" id="MobiDB-lite"/>
    </source>
</evidence>
<evidence type="ECO:0000256" key="11">
    <source>
        <dbReference type="ARBA" id="ARBA00023163"/>
    </source>
</evidence>
<keyword evidence="15" id="KW-1185">Reference proteome</keyword>
<keyword evidence="8 12" id="KW-0235">DNA replication</keyword>
<dbReference type="InterPro" id="IPR002755">
    <property type="entry name" value="DNA_primase_S"/>
</dbReference>
<dbReference type="GeneID" id="25901955"/>
<feature type="compositionally biased region" description="Polar residues" evidence="13">
    <location>
        <begin position="158"/>
        <end position="170"/>
    </location>
</feature>
<evidence type="ECO:0000256" key="2">
    <source>
        <dbReference type="ARBA" id="ARBA00001946"/>
    </source>
</evidence>
<feature type="region of interest" description="Disordered" evidence="13">
    <location>
        <begin position="1"/>
        <end position="252"/>
    </location>
</feature>
<evidence type="ECO:0000256" key="5">
    <source>
        <dbReference type="ARBA" id="ARBA00022515"/>
    </source>
</evidence>
<keyword evidence="6 12" id="KW-0808">Transferase</keyword>
<feature type="compositionally biased region" description="Polar residues" evidence="13">
    <location>
        <begin position="19"/>
        <end position="28"/>
    </location>
</feature>
<dbReference type="RefSeq" id="XP_014160303.1">
    <property type="nucleotide sequence ID" value="XM_014304828.1"/>
</dbReference>
<dbReference type="EC" id="2.7.7.-" evidence="12"/>
<dbReference type="eggNOG" id="KOG2851">
    <property type="taxonomic scope" value="Eukaryota"/>
</dbReference>
<gene>
    <name evidence="14" type="ORF">SARC_01451</name>
</gene>
<evidence type="ECO:0000256" key="1">
    <source>
        <dbReference type="ARBA" id="ARBA00001936"/>
    </source>
</evidence>
<dbReference type="GO" id="GO:0046872">
    <property type="term" value="F:metal ion binding"/>
    <property type="evidence" value="ECO:0007669"/>
    <property type="project" value="UniProtKB-KW"/>
</dbReference>
<dbReference type="Pfam" id="PF01896">
    <property type="entry name" value="DNA_primase_S"/>
    <property type="match status" value="1"/>
</dbReference>
<keyword evidence="9" id="KW-0479">Metal-binding</keyword>
<feature type="compositionally biased region" description="Polar residues" evidence="13">
    <location>
        <begin position="202"/>
        <end position="223"/>
    </location>
</feature>
<dbReference type="Proteomes" id="UP000054560">
    <property type="component" value="Unassembled WGS sequence"/>
</dbReference>
<accession>A0A0L0GBY0</accession>
<dbReference type="GO" id="GO:0005658">
    <property type="term" value="C:alpha DNA polymerase:primase complex"/>
    <property type="evidence" value="ECO:0007669"/>
    <property type="project" value="UniProtKB-ARBA"/>
</dbReference>
<comment type="cofactor">
    <cofactor evidence="2">
        <name>Mg(2+)</name>
        <dbReference type="ChEBI" id="CHEBI:18420"/>
    </cofactor>
</comment>
<evidence type="ECO:0000256" key="9">
    <source>
        <dbReference type="ARBA" id="ARBA00022723"/>
    </source>
</evidence>
<protein>
    <recommendedName>
        <fullName evidence="12">DNA primase</fullName>
        <ecNumber evidence="12">2.7.7.-</ecNumber>
    </recommendedName>
</protein>
<dbReference type="SUPFAM" id="SSF56747">
    <property type="entry name" value="Prim-pol domain"/>
    <property type="match status" value="1"/>
</dbReference>
<keyword evidence="10" id="KW-0862">Zinc</keyword>
<dbReference type="GO" id="GO:0006269">
    <property type="term" value="P:DNA replication, synthesis of primer"/>
    <property type="evidence" value="ECO:0007669"/>
    <property type="project" value="UniProtKB-KW"/>
</dbReference>
<dbReference type="OrthoDB" id="19606at2759"/>
<feature type="compositionally biased region" description="Basic and acidic residues" evidence="13">
    <location>
        <begin position="66"/>
        <end position="85"/>
    </location>
</feature>
<evidence type="ECO:0000256" key="10">
    <source>
        <dbReference type="ARBA" id="ARBA00022833"/>
    </source>
</evidence>
<evidence type="ECO:0000256" key="3">
    <source>
        <dbReference type="ARBA" id="ARBA00009762"/>
    </source>
</evidence>
<evidence type="ECO:0000256" key="8">
    <source>
        <dbReference type="ARBA" id="ARBA00022705"/>
    </source>
</evidence>
<dbReference type="CDD" id="cd04860">
    <property type="entry name" value="AE_Prim_S"/>
    <property type="match status" value="1"/>
</dbReference>
<keyword evidence="4 12" id="KW-0240">DNA-directed RNA polymerase</keyword>
<dbReference type="Gene3D" id="3.90.920.10">
    <property type="entry name" value="DNA primase, PRIM domain"/>
    <property type="match status" value="1"/>
</dbReference>
<keyword evidence="7" id="KW-0548">Nucleotidyltransferase</keyword>